<proteinExistence type="predicted"/>
<keyword evidence="1" id="KW-0812">Transmembrane</keyword>
<dbReference type="Proteomes" id="UP001239169">
    <property type="component" value="Chromosome"/>
</dbReference>
<keyword evidence="1" id="KW-0472">Membrane</keyword>
<accession>A0ABY8R1E9</accession>
<keyword evidence="3" id="KW-1185">Reference proteome</keyword>
<sequence length="62" mass="6924">MSFITGVPAKALIISASIGMLYTAMLSYITFKLIKRITMKTPYKNFILDEYKTGGSSKNEII</sequence>
<dbReference type="EMBL" id="CP124685">
    <property type="protein sequence ID" value="WGX75371.1"/>
    <property type="molecule type" value="Genomic_DNA"/>
</dbReference>
<keyword evidence="1" id="KW-1133">Transmembrane helix</keyword>
<evidence type="ECO:0000313" key="2">
    <source>
        <dbReference type="EMBL" id="WGX75371.1"/>
    </source>
</evidence>
<organism evidence="2 3">
    <name type="scientific">Paraclostridium bifermentans</name>
    <name type="common">Clostridium bifermentans</name>
    <dbReference type="NCBI Taxonomy" id="1490"/>
    <lineage>
        <taxon>Bacteria</taxon>
        <taxon>Bacillati</taxon>
        <taxon>Bacillota</taxon>
        <taxon>Clostridia</taxon>
        <taxon>Peptostreptococcales</taxon>
        <taxon>Peptostreptococcaceae</taxon>
        <taxon>Paraclostridium</taxon>
    </lineage>
</organism>
<evidence type="ECO:0008006" key="4">
    <source>
        <dbReference type="Google" id="ProtNLM"/>
    </source>
</evidence>
<reference evidence="2 3" key="1">
    <citation type="submission" date="2023-04" db="EMBL/GenBank/DDBJ databases">
        <title>Bacteria Genome Submission.</title>
        <authorList>
            <person name="Isaac P."/>
        </authorList>
    </citation>
    <scope>NUCLEOTIDE SEQUENCE [LARGE SCALE GENOMIC DNA]</scope>
    <source>
        <strain evidence="2 3">SampleS7P1</strain>
    </source>
</reference>
<name>A0ABY8R1E9_PARBF</name>
<feature type="transmembrane region" description="Helical" evidence="1">
    <location>
        <begin position="12"/>
        <end position="31"/>
    </location>
</feature>
<protein>
    <recommendedName>
        <fullName evidence="4">Polysaccharide biosynthesis protein C-terminal domain-containing protein</fullName>
    </recommendedName>
</protein>
<gene>
    <name evidence="2" type="ORF">QJS64_15370</name>
</gene>
<evidence type="ECO:0000313" key="3">
    <source>
        <dbReference type="Proteomes" id="UP001239169"/>
    </source>
</evidence>
<evidence type="ECO:0000256" key="1">
    <source>
        <dbReference type="SAM" id="Phobius"/>
    </source>
</evidence>